<dbReference type="OrthoDB" id="5103233at2759"/>
<dbReference type="InterPro" id="IPR016035">
    <property type="entry name" value="Acyl_Trfase/lysoPLipase"/>
</dbReference>
<keyword evidence="3" id="KW-0443">Lipid metabolism</keyword>
<evidence type="ECO:0000313" key="5">
    <source>
        <dbReference type="EMBL" id="KAF5546124.1"/>
    </source>
</evidence>
<dbReference type="EMBL" id="JAAOAQ010000464">
    <property type="protein sequence ID" value="KAF5546124.1"/>
    <property type="molecule type" value="Genomic_DNA"/>
</dbReference>
<keyword evidence="1" id="KW-0378">Hydrolase</keyword>
<dbReference type="GO" id="GO:0016042">
    <property type="term" value="P:lipid catabolic process"/>
    <property type="evidence" value="ECO:0007669"/>
    <property type="project" value="UniProtKB-KW"/>
</dbReference>
<dbReference type="PANTHER" id="PTHR24185:SF1">
    <property type="entry name" value="CALCIUM-INDEPENDENT PHOSPHOLIPASE A2-GAMMA"/>
    <property type="match status" value="1"/>
</dbReference>
<evidence type="ECO:0000256" key="3">
    <source>
        <dbReference type="ARBA" id="ARBA00023098"/>
    </source>
</evidence>
<gene>
    <name evidence="5" type="ORF">FPHYL_10565</name>
</gene>
<keyword evidence="2" id="KW-0442">Lipid degradation</keyword>
<reference evidence="5 6" key="1">
    <citation type="submission" date="2020-05" db="EMBL/GenBank/DDBJ databases">
        <title>Identification and distribution of gene clusters putatively required for synthesis of sphingolipid metabolism inhibitors in phylogenetically diverse species of the filamentous fungus Fusarium.</title>
        <authorList>
            <person name="Kim H.-S."/>
            <person name="Busman M."/>
            <person name="Brown D.W."/>
            <person name="Divon H."/>
            <person name="Uhlig S."/>
            <person name="Proctor R.H."/>
        </authorList>
    </citation>
    <scope>NUCLEOTIDE SEQUENCE [LARGE SCALE GENOMIC DNA]</scope>
    <source>
        <strain evidence="5 6">NRRL 13617</strain>
    </source>
</reference>
<evidence type="ECO:0000256" key="2">
    <source>
        <dbReference type="ARBA" id="ARBA00022963"/>
    </source>
</evidence>
<dbReference type="InterPro" id="IPR011990">
    <property type="entry name" value="TPR-like_helical_dom_sf"/>
</dbReference>
<name>A0A8H5IZN8_9HYPO</name>
<dbReference type="Pfam" id="PF01734">
    <property type="entry name" value="Patatin"/>
    <property type="match status" value="1"/>
</dbReference>
<dbReference type="GO" id="GO:0016020">
    <property type="term" value="C:membrane"/>
    <property type="evidence" value="ECO:0007669"/>
    <property type="project" value="TreeGrafter"/>
</dbReference>
<organism evidence="5 6">
    <name type="scientific">Fusarium phyllophilum</name>
    <dbReference type="NCBI Taxonomy" id="47803"/>
    <lineage>
        <taxon>Eukaryota</taxon>
        <taxon>Fungi</taxon>
        <taxon>Dikarya</taxon>
        <taxon>Ascomycota</taxon>
        <taxon>Pezizomycotina</taxon>
        <taxon>Sordariomycetes</taxon>
        <taxon>Hypocreomycetidae</taxon>
        <taxon>Hypocreales</taxon>
        <taxon>Nectriaceae</taxon>
        <taxon>Fusarium</taxon>
        <taxon>Fusarium fujikuroi species complex</taxon>
    </lineage>
</organism>
<dbReference type="PANTHER" id="PTHR24185">
    <property type="entry name" value="CALCIUM-INDEPENDENT PHOSPHOLIPASE A2-GAMMA"/>
    <property type="match status" value="1"/>
</dbReference>
<keyword evidence="6" id="KW-1185">Reference proteome</keyword>
<dbReference type="Gene3D" id="3.40.1090.10">
    <property type="entry name" value="Cytosolic phospholipase A2 catalytic domain"/>
    <property type="match status" value="1"/>
</dbReference>
<dbReference type="InterPro" id="IPR002641">
    <property type="entry name" value="PNPLA_dom"/>
</dbReference>
<feature type="domain" description="PNPLA" evidence="4">
    <location>
        <begin position="623"/>
        <end position="855"/>
    </location>
</feature>
<protein>
    <submittedName>
        <fullName evidence="5">Guanine nucleotide-binding alpha-3 subunit</fullName>
    </submittedName>
</protein>
<dbReference type="GO" id="GO:0047499">
    <property type="term" value="F:calcium-independent phospholipase A2 activity"/>
    <property type="evidence" value="ECO:0007669"/>
    <property type="project" value="TreeGrafter"/>
</dbReference>
<evidence type="ECO:0000259" key="4">
    <source>
        <dbReference type="Pfam" id="PF01734"/>
    </source>
</evidence>
<proteinExistence type="predicted"/>
<dbReference type="GO" id="GO:0046486">
    <property type="term" value="P:glycerolipid metabolic process"/>
    <property type="evidence" value="ECO:0007669"/>
    <property type="project" value="UniProtKB-ARBA"/>
</dbReference>
<comment type="caution">
    <text evidence="5">The sequence shown here is derived from an EMBL/GenBank/DDBJ whole genome shotgun (WGS) entry which is preliminary data.</text>
</comment>
<evidence type="ECO:0000256" key="1">
    <source>
        <dbReference type="ARBA" id="ARBA00022801"/>
    </source>
</evidence>
<dbReference type="SUPFAM" id="SSF52151">
    <property type="entry name" value="FabD/lysophospholipase-like"/>
    <property type="match status" value="1"/>
</dbReference>
<evidence type="ECO:0000313" key="6">
    <source>
        <dbReference type="Proteomes" id="UP000582016"/>
    </source>
</evidence>
<accession>A0A8H5IZN8</accession>
<dbReference type="AlphaFoldDB" id="A0A8H5IZN8"/>
<dbReference type="Gene3D" id="1.25.40.10">
    <property type="entry name" value="Tetratricopeptide repeat domain"/>
    <property type="match status" value="1"/>
</dbReference>
<dbReference type="Proteomes" id="UP000582016">
    <property type="component" value="Unassembled WGS sequence"/>
</dbReference>
<sequence>MGSVGDIYYRPSELSEGTSGKFYRLIRSFQCNRVPSDLLIRACEPKLTWSPTGELVERSPLEARIPKWLVDLYNTNKGLFSDPESTKGLEYVDLAIENGIAYFQPTNTAPSEHLLDEQTSNIDEHAMAQDRLAIFLHAFPSINTEIIGEEMADRLLHTAKSSILPLLSCVTEEDIGDWLLPKNPKEIESYLFSLFEFLYQVVIVLGIHHHLLPLSLPRQIMSIVPFDILKNCFQCFQVISMIFNGLRIDNRELIPLSLLWSESKTGKRSHALLGYCISMQVSSRASLGTSKVSYDGSMEVLSSWKPQSPGIPSTMEYLAAISFCSQSQLGVIGRPHMLTLEAKALAGLLFSRRKQYEQAAQALKETIVSATTHYGPRSMSLGIVTSELAQCYNFLRQESLAEATVMKLQEARLESNISTRRDATYLSLALADSFIGRARYKEAAPILESIIGNPGISETLRMMSALRLTKSRRRMHNDAQKSFEQKGALWAGFALLGNVPEVLVMEYIEELGCCISEIPKGEPGDSNDTQHLIQAVNSALHRSSSLTNSPCWEWYTKRQQEYLEQITTATETDKGEENDEGLQNEVQNRLGIPISPQATSSMLEEEDDNMPDNEGPWSERLVLSFDSGGVRAISSLFILKRIMYQIREFELTHPDGPAYSSRSSSWTSDESSSLALLDVADRVDEFLPCHYFDYVAGISTGGLNSIMIGRLRMSVDQAIDNFIDFGNAVFGDPRVFRALIPRAKFSAVNARDALLKIIRHNVENITGECSAGEFIAKNELFQDDGRRTRTLTISRGIDAGFTDETIWRSYHSHRGTTSLYTIWQVAYATTSANLVYASAIEIGPSKHYNGGVVTNPSSKILREVCFEHNKAPSTFVSLGTSRHVGAEVNPGDNAKRRNFPRKFRLQELNRSFRSHTAENITERQTEEWLELAERIGLNHAYRLNAGGLHEIPDDEWLPAATGSATIQFIKYITNDYLRSNGVRDVINSIASEAVRIRRARAITGRWKDFTQDTEVRRCQDSEFKWNKKDRSWMKSS</sequence>
<dbReference type="GO" id="GO:0019369">
    <property type="term" value="P:arachidonate metabolic process"/>
    <property type="evidence" value="ECO:0007669"/>
    <property type="project" value="TreeGrafter"/>
</dbReference>